<reference evidence="3" key="1">
    <citation type="submission" date="2019-05" db="EMBL/GenBank/DDBJ databases">
        <title>Complete genome sequencing of Absiella argi strain JCM 30884.</title>
        <authorList>
            <person name="Sakamoto M."/>
            <person name="Murakami T."/>
            <person name="Mori H."/>
        </authorList>
    </citation>
    <scope>NUCLEOTIDE SEQUENCE [LARGE SCALE GENOMIC DNA]</scope>
    <source>
        <strain evidence="3">JCM 30884</strain>
    </source>
</reference>
<name>A0A6N4TNE1_9FIRM</name>
<evidence type="ECO:0000313" key="2">
    <source>
        <dbReference type="EMBL" id="BBK23935.1"/>
    </source>
</evidence>
<keyword evidence="3" id="KW-1185">Reference proteome</keyword>
<sequence>MYNPSKITIQRIFHDNWDDFLDDSEVIRRGIRPVVKNEVERMLSCGTLDAGFEVYECLHCHKTISSDI</sequence>
<dbReference type="InterPro" id="IPR026889">
    <property type="entry name" value="Zn_Tnp"/>
</dbReference>
<dbReference type="Pfam" id="PF14319">
    <property type="entry name" value="Zn_Tnp_IS91"/>
    <property type="match status" value="1"/>
</dbReference>
<gene>
    <name evidence="2" type="ORF">Aargi30884_28380</name>
</gene>
<protein>
    <recommendedName>
        <fullName evidence="1">Transposase zinc-binding domain-containing protein</fullName>
    </recommendedName>
</protein>
<feature type="domain" description="Transposase zinc-binding" evidence="1">
    <location>
        <begin position="12"/>
        <end position="63"/>
    </location>
</feature>
<accession>A0A6N4TNE1</accession>
<evidence type="ECO:0000259" key="1">
    <source>
        <dbReference type="Pfam" id="PF14319"/>
    </source>
</evidence>
<dbReference type="EMBL" id="AP019695">
    <property type="protein sequence ID" value="BBK23935.1"/>
    <property type="molecule type" value="Genomic_DNA"/>
</dbReference>
<dbReference type="RefSeq" id="WP_118277841.1">
    <property type="nucleotide sequence ID" value="NZ_AP019695.1"/>
</dbReference>
<evidence type="ECO:0000313" key="3">
    <source>
        <dbReference type="Proteomes" id="UP000464754"/>
    </source>
</evidence>
<dbReference type="KEGG" id="aarg:Aargi30884_28380"/>
<dbReference type="AlphaFoldDB" id="A0A6N4TNE1"/>
<proteinExistence type="predicted"/>
<dbReference type="Proteomes" id="UP000464754">
    <property type="component" value="Chromosome"/>
</dbReference>
<organism evidence="2 3">
    <name type="scientific">Amedibacterium intestinale</name>
    <dbReference type="NCBI Taxonomy" id="2583452"/>
    <lineage>
        <taxon>Bacteria</taxon>
        <taxon>Bacillati</taxon>
        <taxon>Bacillota</taxon>
        <taxon>Erysipelotrichia</taxon>
        <taxon>Erysipelotrichales</taxon>
        <taxon>Erysipelotrichaceae</taxon>
        <taxon>Amedibacterium</taxon>
    </lineage>
</organism>